<dbReference type="PANTHER" id="PTHR24230:SF158">
    <property type="entry name" value="G-PROTEIN COUPLED RECEPTORS FAMILY 1 PROFILE DOMAIN-CONTAINING PROTEIN"/>
    <property type="match status" value="1"/>
</dbReference>
<keyword evidence="12" id="KW-1185">Reference proteome</keyword>
<keyword evidence="6 9" id="KW-0472">Membrane</keyword>
<evidence type="ECO:0000256" key="3">
    <source>
        <dbReference type="ARBA" id="ARBA00022692"/>
    </source>
</evidence>
<dbReference type="OrthoDB" id="5969463at2759"/>
<dbReference type="GO" id="GO:0005886">
    <property type="term" value="C:plasma membrane"/>
    <property type="evidence" value="ECO:0007669"/>
    <property type="project" value="UniProtKB-SubCell"/>
</dbReference>
<evidence type="ECO:0000313" key="11">
    <source>
        <dbReference type="EMBL" id="PVD22074.1"/>
    </source>
</evidence>
<keyword evidence="4 9" id="KW-1133">Transmembrane helix</keyword>
<sequence>MSLLLQLTIVLSAYAVTGIVGNVLVLIVYGRAKHKMSFSVYIRVLAVVDLLVCCVIIPYTIAFEWQAVTSDVACRGLEILRHALVTFSCHTLCAIAGERYLSVSRPLRLHRAETAKSITAAIAITSVIIAFPSATIFSVSLDDVTSQRICAENETTEVTSREGRA</sequence>
<comment type="caution">
    <text evidence="11">The sequence shown here is derived from an EMBL/GenBank/DDBJ whole genome shotgun (WGS) entry which is preliminary data.</text>
</comment>
<keyword evidence="3 9" id="KW-0812">Transmembrane</keyword>
<dbReference type="CDD" id="cd00637">
    <property type="entry name" value="7tm_classA_rhodopsin-like"/>
    <property type="match status" value="1"/>
</dbReference>
<proteinExistence type="predicted"/>
<organism evidence="11 12">
    <name type="scientific">Pomacea canaliculata</name>
    <name type="common">Golden apple snail</name>
    <dbReference type="NCBI Taxonomy" id="400727"/>
    <lineage>
        <taxon>Eukaryota</taxon>
        <taxon>Metazoa</taxon>
        <taxon>Spiralia</taxon>
        <taxon>Lophotrochozoa</taxon>
        <taxon>Mollusca</taxon>
        <taxon>Gastropoda</taxon>
        <taxon>Caenogastropoda</taxon>
        <taxon>Architaenioglossa</taxon>
        <taxon>Ampullarioidea</taxon>
        <taxon>Ampullariidae</taxon>
        <taxon>Pomacea</taxon>
    </lineage>
</organism>
<feature type="domain" description="G-protein coupled receptors family 1 profile" evidence="10">
    <location>
        <begin position="21"/>
        <end position="165"/>
    </location>
</feature>
<gene>
    <name evidence="11" type="ORF">C0Q70_17877</name>
</gene>
<dbReference type="PRINTS" id="PR00237">
    <property type="entry name" value="GPCRRHODOPSN"/>
</dbReference>
<comment type="subcellular location">
    <subcellularLocation>
        <location evidence="1">Cell membrane</location>
        <topology evidence="1">Multi-pass membrane protein</topology>
    </subcellularLocation>
</comment>
<name>A0A2T7NLN0_POMCA</name>
<dbReference type="PROSITE" id="PS50262">
    <property type="entry name" value="G_PROTEIN_RECEP_F1_2"/>
    <property type="match status" value="1"/>
</dbReference>
<keyword evidence="5" id="KW-0297">G-protein coupled receptor</keyword>
<evidence type="ECO:0000256" key="4">
    <source>
        <dbReference type="ARBA" id="ARBA00022989"/>
    </source>
</evidence>
<keyword evidence="2" id="KW-1003">Cell membrane</keyword>
<evidence type="ECO:0000256" key="8">
    <source>
        <dbReference type="ARBA" id="ARBA00023224"/>
    </source>
</evidence>
<dbReference type="GO" id="GO:0008528">
    <property type="term" value="F:G protein-coupled peptide receptor activity"/>
    <property type="evidence" value="ECO:0007669"/>
    <property type="project" value="TreeGrafter"/>
</dbReference>
<keyword evidence="7" id="KW-0675">Receptor</keyword>
<evidence type="ECO:0000256" key="2">
    <source>
        <dbReference type="ARBA" id="ARBA00022475"/>
    </source>
</evidence>
<dbReference type="InterPro" id="IPR017452">
    <property type="entry name" value="GPCR_Rhodpsn_7TM"/>
</dbReference>
<dbReference type="Pfam" id="PF00001">
    <property type="entry name" value="7tm_1"/>
    <property type="match status" value="1"/>
</dbReference>
<dbReference type="InterPro" id="IPR000276">
    <property type="entry name" value="GPCR_Rhodpsn"/>
</dbReference>
<evidence type="ECO:0000256" key="1">
    <source>
        <dbReference type="ARBA" id="ARBA00004651"/>
    </source>
</evidence>
<evidence type="ECO:0000256" key="6">
    <source>
        <dbReference type="ARBA" id="ARBA00023136"/>
    </source>
</evidence>
<evidence type="ECO:0000256" key="7">
    <source>
        <dbReference type="ARBA" id="ARBA00023170"/>
    </source>
</evidence>
<keyword evidence="8" id="KW-0807">Transducer</keyword>
<evidence type="ECO:0000256" key="9">
    <source>
        <dbReference type="SAM" id="Phobius"/>
    </source>
</evidence>
<accession>A0A2T7NLN0</accession>
<feature type="transmembrane region" description="Helical" evidence="9">
    <location>
        <begin position="118"/>
        <end position="141"/>
    </location>
</feature>
<dbReference type="Proteomes" id="UP000245119">
    <property type="component" value="Linkage Group LG11"/>
</dbReference>
<dbReference type="SUPFAM" id="SSF81321">
    <property type="entry name" value="Family A G protein-coupled receptor-like"/>
    <property type="match status" value="1"/>
</dbReference>
<dbReference type="AlphaFoldDB" id="A0A2T7NLN0"/>
<feature type="transmembrane region" description="Helical" evidence="9">
    <location>
        <begin position="6"/>
        <end position="28"/>
    </location>
</feature>
<dbReference type="PANTHER" id="PTHR24230">
    <property type="entry name" value="G-PROTEIN COUPLED RECEPTOR"/>
    <property type="match status" value="1"/>
</dbReference>
<evidence type="ECO:0000259" key="10">
    <source>
        <dbReference type="PROSITE" id="PS50262"/>
    </source>
</evidence>
<dbReference type="Gene3D" id="1.20.1070.10">
    <property type="entry name" value="Rhodopsin 7-helix transmembrane proteins"/>
    <property type="match status" value="1"/>
</dbReference>
<dbReference type="EMBL" id="PZQS01000011">
    <property type="protein sequence ID" value="PVD22074.1"/>
    <property type="molecule type" value="Genomic_DNA"/>
</dbReference>
<dbReference type="GO" id="GO:0007218">
    <property type="term" value="P:neuropeptide signaling pathway"/>
    <property type="evidence" value="ECO:0007669"/>
    <property type="project" value="TreeGrafter"/>
</dbReference>
<evidence type="ECO:0000313" key="12">
    <source>
        <dbReference type="Proteomes" id="UP000245119"/>
    </source>
</evidence>
<protein>
    <recommendedName>
        <fullName evidence="10">G-protein coupled receptors family 1 profile domain-containing protein</fullName>
    </recommendedName>
</protein>
<feature type="transmembrane region" description="Helical" evidence="9">
    <location>
        <begin position="40"/>
        <end position="59"/>
    </location>
</feature>
<dbReference type="STRING" id="400727.A0A2T7NLN0"/>
<evidence type="ECO:0000256" key="5">
    <source>
        <dbReference type="ARBA" id="ARBA00023040"/>
    </source>
</evidence>
<reference evidence="11 12" key="1">
    <citation type="submission" date="2018-04" db="EMBL/GenBank/DDBJ databases">
        <title>The genome of golden apple snail Pomacea canaliculata provides insight into stress tolerance and invasive adaptation.</title>
        <authorList>
            <person name="Liu C."/>
            <person name="Liu B."/>
            <person name="Ren Y."/>
            <person name="Zhang Y."/>
            <person name="Wang H."/>
            <person name="Li S."/>
            <person name="Jiang F."/>
            <person name="Yin L."/>
            <person name="Zhang G."/>
            <person name="Qian W."/>
            <person name="Fan W."/>
        </authorList>
    </citation>
    <scope>NUCLEOTIDE SEQUENCE [LARGE SCALE GENOMIC DNA]</scope>
    <source>
        <strain evidence="11">SZHN2017</strain>
        <tissue evidence="11">Muscle</tissue>
    </source>
</reference>